<dbReference type="AlphaFoldDB" id="A0A6N8KWS5"/>
<dbReference type="OrthoDB" id="1452822at2"/>
<dbReference type="PANTHER" id="PTHR30273:SF2">
    <property type="entry name" value="PROTEIN FECR"/>
    <property type="match status" value="1"/>
</dbReference>
<evidence type="ECO:0000256" key="1">
    <source>
        <dbReference type="SAM" id="Phobius"/>
    </source>
</evidence>
<organism evidence="4 5">
    <name type="scientific">Sphingobacterium humi</name>
    <dbReference type="NCBI Taxonomy" id="1796905"/>
    <lineage>
        <taxon>Bacteria</taxon>
        <taxon>Pseudomonadati</taxon>
        <taxon>Bacteroidota</taxon>
        <taxon>Sphingobacteriia</taxon>
        <taxon>Sphingobacteriales</taxon>
        <taxon>Sphingobacteriaceae</taxon>
        <taxon>Sphingobacterium</taxon>
    </lineage>
</organism>
<dbReference type="Pfam" id="PF16344">
    <property type="entry name" value="FecR_C"/>
    <property type="match status" value="1"/>
</dbReference>
<evidence type="ECO:0000313" key="5">
    <source>
        <dbReference type="Proteomes" id="UP000435036"/>
    </source>
</evidence>
<dbReference type="EMBL" id="WSQA01000001">
    <property type="protein sequence ID" value="MVZ60711.1"/>
    <property type="molecule type" value="Genomic_DNA"/>
</dbReference>
<dbReference type="InterPro" id="IPR032508">
    <property type="entry name" value="FecR_C"/>
</dbReference>
<keyword evidence="1" id="KW-1133">Transmembrane helix</keyword>
<name>A0A6N8KWS5_9SPHI</name>
<reference evidence="4 5" key="1">
    <citation type="submission" date="2019-12" db="EMBL/GenBank/DDBJ databases">
        <authorList>
            <person name="Dong K."/>
        </authorList>
    </citation>
    <scope>NUCLEOTIDE SEQUENCE [LARGE SCALE GENOMIC DNA]</scope>
    <source>
        <strain evidence="4 5">JCM 31225</strain>
    </source>
</reference>
<gene>
    <name evidence="4" type="ORF">GQF63_01615</name>
</gene>
<sequence length="394" mass="44097">MSNPHQERLNHLLDRFINAKLSRSEYEELVDLINLAEDADLKAHAQKLLDKGNNALSEDFVNTRISSLHSRLSKKIQVSSQEEPKATTIFHIRPWWYWAAAASILAVGIFGYLKIQQQPAVEQSMAVVLEDLDPGSNKASIILDGQEYDLDESKQGLILSQNSISYDDGALALDKALSGKSVKIVTPYGGQYHLSLSDGTKVWLNAGSELSYTGDYGKSNRTINLSGEAYFEVSKNKDLPFIVRNPKQEIQVLGTHFNVNAYPDEQINKTTLREGSLRVSTASGKKLLVPNQQAQFDVQGNSLKTVAVDADAVIAWKNGIIDLHGLRLQECMRQLSRWYDVEIVYLNHIPEIEMGGRMSRGLKLSTFLQFLKTNFNIATELTADRKLKVKLMES</sequence>
<comment type="caution">
    <text evidence="4">The sequence shown here is derived from an EMBL/GenBank/DDBJ whole genome shotgun (WGS) entry which is preliminary data.</text>
</comment>
<dbReference type="Pfam" id="PF04773">
    <property type="entry name" value="FecR"/>
    <property type="match status" value="1"/>
</dbReference>
<protein>
    <submittedName>
        <fullName evidence="4">DUF4974 domain-containing protein</fullName>
    </submittedName>
</protein>
<dbReference type="RefSeq" id="WP_160367340.1">
    <property type="nucleotide sequence ID" value="NZ_WSQA01000001.1"/>
</dbReference>
<keyword evidence="1" id="KW-0472">Membrane</keyword>
<feature type="domain" description="FecR protein" evidence="2">
    <location>
        <begin position="183"/>
        <end position="261"/>
    </location>
</feature>
<dbReference type="PANTHER" id="PTHR30273">
    <property type="entry name" value="PERIPLASMIC SIGNAL SENSOR AND SIGMA FACTOR ACTIVATOR FECR-RELATED"/>
    <property type="match status" value="1"/>
</dbReference>
<dbReference type="InterPro" id="IPR012373">
    <property type="entry name" value="Ferrdict_sens_TM"/>
</dbReference>
<accession>A0A6N8KWS5</accession>
<dbReference type="Gene3D" id="3.55.50.30">
    <property type="match status" value="1"/>
</dbReference>
<dbReference type="InterPro" id="IPR006860">
    <property type="entry name" value="FecR"/>
</dbReference>
<keyword evidence="1" id="KW-0812">Transmembrane</keyword>
<dbReference type="GO" id="GO:0016989">
    <property type="term" value="F:sigma factor antagonist activity"/>
    <property type="evidence" value="ECO:0007669"/>
    <property type="project" value="TreeGrafter"/>
</dbReference>
<evidence type="ECO:0000259" key="3">
    <source>
        <dbReference type="Pfam" id="PF16344"/>
    </source>
</evidence>
<feature type="domain" description="Protein FecR C-terminal" evidence="3">
    <location>
        <begin position="326"/>
        <end position="380"/>
    </location>
</feature>
<evidence type="ECO:0000259" key="2">
    <source>
        <dbReference type="Pfam" id="PF04773"/>
    </source>
</evidence>
<dbReference type="Gene3D" id="2.60.120.1440">
    <property type="match status" value="1"/>
</dbReference>
<proteinExistence type="predicted"/>
<dbReference type="Proteomes" id="UP000435036">
    <property type="component" value="Unassembled WGS sequence"/>
</dbReference>
<keyword evidence="5" id="KW-1185">Reference proteome</keyword>
<feature type="transmembrane region" description="Helical" evidence="1">
    <location>
        <begin position="95"/>
        <end position="113"/>
    </location>
</feature>
<evidence type="ECO:0000313" key="4">
    <source>
        <dbReference type="EMBL" id="MVZ60711.1"/>
    </source>
</evidence>